<name>A0A7D5GGK8_9EURY</name>
<proteinExistence type="predicted"/>
<dbReference type="GeneID" id="56029853"/>
<keyword evidence="1" id="KW-0812">Transmembrane</keyword>
<organism evidence="2 3">
    <name type="scientific">Halorarum halophilum</name>
    <dbReference type="NCBI Taxonomy" id="2743090"/>
    <lineage>
        <taxon>Archaea</taxon>
        <taxon>Methanobacteriati</taxon>
        <taxon>Methanobacteriota</taxon>
        <taxon>Stenosarchaea group</taxon>
        <taxon>Halobacteria</taxon>
        <taxon>Halobacteriales</taxon>
        <taxon>Haloferacaceae</taxon>
        <taxon>Halorarum</taxon>
    </lineage>
</organism>
<dbReference type="KEGG" id="halg:HUG10_13430"/>
<feature type="transmembrane region" description="Helical" evidence="1">
    <location>
        <begin position="258"/>
        <end position="278"/>
    </location>
</feature>
<feature type="transmembrane region" description="Helical" evidence="1">
    <location>
        <begin position="290"/>
        <end position="312"/>
    </location>
</feature>
<evidence type="ECO:0000256" key="1">
    <source>
        <dbReference type="SAM" id="Phobius"/>
    </source>
</evidence>
<evidence type="ECO:0000313" key="3">
    <source>
        <dbReference type="Proteomes" id="UP000509750"/>
    </source>
</evidence>
<dbReference type="EMBL" id="CP058529">
    <property type="protein sequence ID" value="QLG28490.1"/>
    <property type="molecule type" value="Genomic_DNA"/>
</dbReference>
<keyword evidence="3" id="KW-1185">Reference proteome</keyword>
<accession>A0A7D5GGK8</accession>
<dbReference type="RefSeq" id="WP_179170064.1">
    <property type="nucleotide sequence ID" value="NZ_CP058529.1"/>
</dbReference>
<dbReference type="Proteomes" id="UP000509750">
    <property type="component" value="Chromosome"/>
</dbReference>
<evidence type="ECO:0000313" key="2">
    <source>
        <dbReference type="EMBL" id="QLG28490.1"/>
    </source>
</evidence>
<sequence length="351" mass="33835">MSSRAARVVPVVVLCAVLAVGPVVGGTAATQPGDGVPSGPFTTVAVAPGETVEGRVTATGGRVVVAGTVEGNLRAYGAVVVLTGDAVVTGDVQAFGGRVVVDGEVSGPVTAYGGTVAVAGTTGDLNAGGGTVRLSGTTGDATVLGGTAVLADGATVDGDFEYDARLDDRGGAVAGERLATDSLLGPVGAVLRLAGWLPVVLTLLGGALGFALARADPRTDVLTRRVREAPVRAVARGTGVALASLVGVLLVAATVVGLPLLGLLAPLLLAGALVLLALGSRVVGGVVADYLPVSADAAGLAVAVSAAALATVPVVGPAAPLLLALPGAGAAAPSARSLRIRSLLSVRGSRE</sequence>
<dbReference type="OrthoDB" id="386917at2157"/>
<feature type="transmembrane region" description="Helical" evidence="1">
    <location>
        <begin position="193"/>
        <end position="213"/>
    </location>
</feature>
<protein>
    <submittedName>
        <fullName evidence="2">Polymer-forming cytoskeletal protein</fullName>
    </submittedName>
</protein>
<feature type="transmembrane region" description="Helical" evidence="1">
    <location>
        <begin position="233"/>
        <end position="252"/>
    </location>
</feature>
<gene>
    <name evidence="2" type="ORF">HUG10_13430</name>
</gene>
<keyword evidence="1" id="KW-0472">Membrane</keyword>
<dbReference type="AlphaFoldDB" id="A0A7D5GGK8"/>
<reference evidence="2 3" key="1">
    <citation type="submission" date="2020-07" db="EMBL/GenBank/DDBJ databases">
        <title>Gai3-2, isolated from salt lake.</title>
        <authorList>
            <person name="Cui H."/>
            <person name="Shi X."/>
        </authorList>
    </citation>
    <scope>NUCLEOTIDE SEQUENCE [LARGE SCALE GENOMIC DNA]</scope>
    <source>
        <strain evidence="2 3">Gai3-2</strain>
    </source>
</reference>
<keyword evidence="1" id="KW-1133">Transmembrane helix</keyword>